<name>A0AAV2GBZ6_9ROSI</name>
<accession>A0AAV2GBZ6</accession>
<dbReference type="Proteomes" id="UP001497516">
    <property type="component" value="Chromosome 8"/>
</dbReference>
<organism evidence="1 2">
    <name type="scientific">Linum trigynum</name>
    <dbReference type="NCBI Taxonomy" id="586398"/>
    <lineage>
        <taxon>Eukaryota</taxon>
        <taxon>Viridiplantae</taxon>
        <taxon>Streptophyta</taxon>
        <taxon>Embryophyta</taxon>
        <taxon>Tracheophyta</taxon>
        <taxon>Spermatophyta</taxon>
        <taxon>Magnoliopsida</taxon>
        <taxon>eudicotyledons</taxon>
        <taxon>Gunneridae</taxon>
        <taxon>Pentapetalae</taxon>
        <taxon>rosids</taxon>
        <taxon>fabids</taxon>
        <taxon>Malpighiales</taxon>
        <taxon>Linaceae</taxon>
        <taxon>Linum</taxon>
    </lineage>
</organism>
<dbReference type="AlphaFoldDB" id="A0AAV2GBZ6"/>
<protein>
    <submittedName>
        <fullName evidence="1">Uncharacterized protein</fullName>
    </submittedName>
</protein>
<gene>
    <name evidence="1" type="ORF">LTRI10_LOCUS47840</name>
</gene>
<sequence>MTMEWVEEVSIKEEVEAGIRSMLSASSTISWGTLNMNALSGTVIKRLTIQVSSHVQDKTYADMNEDMLLIVGVESKDSIEWEDETQGLMALSEAIMEDTSGDWWFLYSGCSNYMSGVRGSGYQH</sequence>
<dbReference type="EMBL" id="OZ034821">
    <property type="protein sequence ID" value="CAL1408229.1"/>
    <property type="molecule type" value="Genomic_DNA"/>
</dbReference>
<evidence type="ECO:0000313" key="2">
    <source>
        <dbReference type="Proteomes" id="UP001497516"/>
    </source>
</evidence>
<reference evidence="1 2" key="1">
    <citation type="submission" date="2024-04" db="EMBL/GenBank/DDBJ databases">
        <authorList>
            <person name="Fracassetti M."/>
        </authorList>
    </citation>
    <scope>NUCLEOTIDE SEQUENCE [LARGE SCALE GENOMIC DNA]</scope>
</reference>
<keyword evidence="2" id="KW-1185">Reference proteome</keyword>
<proteinExistence type="predicted"/>
<evidence type="ECO:0000313" key="1">
    <source>
        <dbReference type="EMBL" id="CAL1408229.1"/>
    </source>
</evidence>